<protein>
    <submittedName>
        <fullName evidence="1">Uncharacterized protein</fullName>
    </submittedName>
</protein>
<accession>A0A2R8FEB4</accession>
<evidence type="ECO:0000313" key="2">
    <source>
        <dbReference type="Proteomes" id="UP000273054"/>
    </source>
</evidence>
<name>A0A2R8FEB4_9VIRU</name>
<dbReference type="Proteomes" id="UP000273054">
    <property type="component" value="Segment"/>
</dbReference>
<sequence>MLPVYSAILVHHEEPKEMQQVCSLFLNILSNKGFWKERHEREGLPYIEHKLSPLRVYYLTRKFVKQETPLSCHLSELPFFPSFASGEEYYARAIKFRREEVSESINLLLLHRCTCYYNRGHEGWLIKYEYNSFKANIDKMITAMETAMGVKDPEHPSLDVNVKMFRTEFGNYNFYLYLNLDDEEGNKVEVPIESTLIDTEQALSFYLSSV</sequence>
<gene>
    <name evidence="1" type="ORF">BRZCDTV_269</name>
</gene>
<organism evidence="1">
    <name type="scientific">Brazilian cedratvirus IHUMI</name>
    <dbReference type="NCBI Taxonomy" id="2126980"/>
    <lineage>
        <taxon>Viruses</taxon>
        <taxon>Pithoviruses</taxon>
        <taxon>Orthocedratvirinae</taxon>
        <taxon>Alphacedratvirus</taxon>
        <taxon>Alphacedratvirus brasiliense</taxon>
    </lineage>
</organism>
<reference evidence="1" key="1">
    <citation type="submission" date="2018-03" db="EMBL/GenBank/DDBJ databases">
        <authorList>
            <consortium name="Urmite Genomes"/>
        </authorList>
    </citation>
    <scope>NUCLEOTIDE SEQUENCE [LARGE SCALE GENOMIC DNA]</scope>
    <source>
        <strain evidence="1">IHUMI-27.7</strain>
    </source>
</reference>
<evidence type="ECO:0000313" key="1">
    <source>
        <dbReference type="EMBL" id="SPN79306.1"/>
    </source>
</evidence>
<proteinExistence type="predicted"/>
<dbReference type="EMBL" id="LT994651">
    <property type="protein sequence ID" value="SPN79306.1"/>
    <property type="molecule type" value="Genomic_DNA"/>
</dbReference>
<keyword evidence="2" id="KW-1185">Reference proteome</keyword>